<dbReference type="RefSeq" id="WP_101556545.1">
    <property type="nucleotide sequence ID" value="NZ_FXZI01000002.1"/>
</dbReference>
<dbReference type="AlphaFoldDB" id="A0A2H1IRU7"/>
<reference evidence="3 4" key="1">
    <citation type="submission" date="2017-03" db="EMBL/GenBank/DDBJ databases">
        <authorList>
            <person name="Afonso C.L."/>
            <person name="Miller P.J."/>
            <person name="Scott M.A."/>
            <person name="Spackman E."/>
            <person name="Goraichik I."/>
            <person name="Dimitrov K.M."/>
            <person name="Suarez D.L."/>
            <person name="Swayne D.E."/>
        </authorList>
    </citation>
    <scope>NUCLEOTIDE SEQUENCE [LARGE SCALE GENOMIC DNA]</scope>
    <source>
        <strain evidence="4">8(6)</strain>
    </source>
</reference>
<name>A0A2H1IRU7_BREAU</name>
<evidence type="ECO:0000313" key="3">
    <source>
        <dbReference type="EMBL" id="SMX77927.1"/>
    </source>
</evidence>
<feature type="compositionally biased region" description="Acidic residues" evidence="1">
    <location>
        <begin position="433"/>
        <end position="447"/>
    </location>
</feature>
<evidence type="ECO:0000259" key="2">
    <source>
        <dbReference type="Pfam" id="PF07693"/>
    </source>
</evidence>
<dbReference type="Proteomes" id="UP000234300">
    <property type="component" value="Unassembled WGS sequence"/>
</dbReference>
<dbReference type="SUPFAM" id="SSF52540">
    <property type="entry name" value="P-loop containing nucleoside triphosphate hydrolases"/>
    <property type="match status" value="1"/>
</dbReference>
<dbReference type="PANTHER" id="PTHR22674">
    <property type="entry name" value="NTPASE, KAP FAMILY P-LOOP DOMAIN-CONTAINING 1"/>
    <property type="match status" value="1"/>
</dbReference>
<dbReference type="Gene3D" id="3.40.50.300">
    <property type="entry name" value="P-loop containing nucleotide triphosphate hydrolases"/>
    <property type="match status" value="1"/>
</dbReference>
<dbReference type="InterPro" id="IPR052754">
    <property type="entry name" value="NTPase_KAP_P-loop"/>
</dbReference>
<evidence type="ECO:0000313" key="4">
    <source>
        <dbReference type="Proteomes" id="UP000234300"/>
    </source>
</evidence>
<accession>A0A2H1IRU7</accession>
<gene>
    <name evidence="3" type="ORF">BAURA86_00913</name>
</gene>
<dbReference type="InterPro" id="IPR011646">
    <property type="entry name" value="KAP_P-loop"/>
</dbReference>
<dbReference type="InterPro" id="IPR027417">
    <property type="entry name" value="P-loop_NTPase"/>
</dbReference>
<evidence type="ECO:0000256" key="1">
    <source>
        <dbReference type="SAM" id="MobiDB-lite"/>
    </source>
</evidence>
<feature type="region of interest" description="Disordered" evidence="1">
    <location>
        <begin position="431"/>
        <end position="469"/>
    </location>
</feature>
<feature type="region of interest" description="Disordered" evidence="1">
    <location>
        <begin position="1"/>
        <end position="20"/>
    </location>
</feature>
<sequence>MDGTSGPLHQEQQETNYPAERFPLWSDEPATQDLLAFRAVAETAADAIFDDGLDPVAIGLSGAWGSGKTSVLELIKFEITERSRDSERKVLVIPTQPWLYDPTVGPKESLIAEVLGALGKEFKETDPVGQVGLEAFKKLVRKVNWSKAVKMAARTAITMQLPNIDDVFGLVSDEPDSLDSEKGMAAFREEFAALLADPALAHLSRVVVLVDDLDRCLPDTVVETLEAIRLFLSAEGMSFVIAADEDRVSEAIQQKLKTAAPKNEDEDPAKLYLHKIVQTTIPLPALSRFDTEAYLFLLLSKAELGEDEAAYASFVAKCDELRIGGGGLDDLEIKDGTALAEHLVTATRLTPILYEKFHGNPRRIKRFLNDLNVRQSVARRRGFKLEADEVAKLMVLERILTEDFETVLGWLASSQLRDKLDALDVAANGRIEEAEDSTAETSEDEKPDEERSKKKAAIPVPDQEPARDDDFSDTIRRWAKLPPVLDASAISGYLYLAASFAKIEVIDTGLPERLRDLAVALTSSLKLDRAGVTDETLKLLPESDAQIVVAHLGRRTRDQPTLQKFTVESLLRLAAQQPTTQPNVVVALRGIPAADVEPATIIKLRPLDQTVYRPVLEAWRRGSDDQQLQQSVSIVETAWSSNGN</sequence>
<dbReference type="PANTHER" id="PTHR22674:SF6">
    <property type="entry name" value="NTPASE KAP FAMILY P-LOOP DOMAIN-CONTAINING PROTEIN 1"/>
    <property type="match status" value="1"/>
</dbReference>
<feature type="domain" description="KAP NTPase" evidence="2">
    <location>
        <begin position="39"/>
        <end position="377"/>
    </location>
</feature>
<protein>
    <submittedName>
        <fullName evidence="3">Predicted P-loop ATPase, KAP-like</fullName>
    </submittedName>
</protein>
<dbReference type="EMBL" id="FXZI01000002">
    <property type="protein sequence ID" value="SMX77927.1"/>
    <property type="molecule type" value="Genomic_DNA"/>
</dbReference>
<proteinExistence type="predicted"/>
<dbReference type="Pfam" id="PF07693">
    <property type="entry name" value="KAP_NTPase"/>
    <property type="match status" value="1"/>
</dbReference>
<organism evidence="3 4">
    <name type="scientific">Brevibacterium aurantiacum</name>
    <dbReference type="NCBI Taxonomy" id="273384"/>
    <lineage>
        <taxon>Bacteria</taxon>
        <taxon>Bacillati</taxon>
        <taxon>Actinomycetota</taxon>
        <taxon>Actinomycetes</taxon>
        <taxon>Micrococcales</taxon>
        <taxon>Brevibacteriaceae</taxon>
        <taxon>Brevibacterium</taxon>
    </lineage>
</organism>